<keyword evidence="2 6" id="KW-0238">DNA-binding</keyword>
<feature type="transmembrane region" description="Helical" evidence="4">
    <location>
        <begin position="98"/>
        <end position="115"/>
    </location>
</feature>
<evidence type="ECO:0000313" key="6">
    <source>
        <dbReference type="EMBL" id="SDC34181.1"/>
    </source>
</evidence>
<dbReference type="GO" id="GO:0043565">
    <property type="term" value="F:sequence-specific DNA binding"/>
    <property type="evidence" value="ECO:0007669"/>
    <property type="project" value="InterPro"/>
</dbReference>
<keyword evidence="7" id="KW-1185">Reference proteome</keyword>
<feature type="domain" description="HTH araC/xylS-type" evidence="5">
    <location>
        <begin position="286"/>
        <end position="386"/>
    </location>
</feature>
<keyword evidence="3" id="KW-0804">Transcription</keyword>
<keyword evidence="4" id="KW-0812">Transmembrane</keyword>
<feature type="transmembrane region" description="Helical" evidence="4">
    <location>
        <begin position="36"/>
        <end position="57"/>
    </location>
</feature>
<keyword evidence="4" id="KW-1133">Transmembrane helix</keyword>
<protein>
    <submittedName>
        <fullName evidence="6">AraC-type DNA-binding protein</fullName>
    </submittedName>
</protein>
<dbReference type="EMBL" id="FMZO01000002">
    <property type="protein sequence ID" value="SDC34181.1"/>
    <property type="molecule type" value="Genomic_DNA"/>
</dbReference>
<evidence type="ECO:0000256" key="2">
    <source>
        <dbReference type="ARBA" id="ARBA00023125"/>
    </source>
</evidence>
<dbReference type="RefSeq" id="WP_090388725.1">
    <property type="nucleotide sequence ID" value="NZ_FMZO01000002.1"/>
</dbReference>
<feature type="transmembrane region" description="Helical" evidence="4">
    <location>
        <begin position="184"/>
        <end position="204"/>
    </location>
</feature>
<dbReference type="PANTHER" id="PTHR43280">
    <property type="entry name" value="ARAC-FAMILY TRANSCRIPTIONAL REGULATOR"/>
    <property type="match status" value="1"/>
</dbReference>
<dbReference type="GO" id="GO:0003700">
    <property type="term" value="F:DNA-binding transcription factor activity"/>
    <property type="evidence" value="ECO:0007669"/>
    <property type="project" value="InterPro"/>
</dbReference>
<dbReference type="STRING" id="1285928.SAMN04487894_10293"/>
<accession>A0A1G6KTS4</accession>
<proteinExistence type="predicted"/>
<dbReference type="PROSITE" id="PS01124">
    <property type="entry name" value="HTH_ARAC_FAMILY_2"/>
    <property type="match status" value="1"/>
</dbReference>
<feature type="transmembrane region" description="Helical" evidence="4">
    <location>
        <begin position="63"/>
        <end position="86"/>
    </location>
</feature>
<feature type="transmembrane region" description="Helical" evidence="4">
    <location>
        <begin position="216"/>
        <end position="243"/>
    </location>
</feature>
<dbReference type="Pfam" id="PF12833">
    <property type="entry name" value="HTH_18"/>
    <property type="match status" value="1"/>
</dbReference>
<evidence type="ECO:0000256" key="3">
    <source>
        <dbReference type="ARBA" id="ARBA00023163"/>
    </source>
</evidence>
<dbReference type="Gene3D" id="1.10.10.60">
    <property type="entry name" value="Homeodomain-like"/>
    <property type="match status" value="1"/>
</dbReference>
<reference evidence="7" key="1">
    <citation type="submission" date="2016-10" db="EMBL/GenBank/DDBJ databases">
        <authorList>
            <person name="Varghese N."/>
            <person name="Submissions S."/>
        </authorList>
    </citation>
    <scope>NUCLEOTIDE SEQUENCE [LARGE SCALE GENOMIC DNA]</scope>
    <source>
        <strain evidence="7">DSM 25811 / CCM 8410 / LMG 26954 / E90</strain>
    </source>
</reference>
<keyword evidence="1" id="KW-0805">Transcription regulation</keyword>
<dbReference type="OrthoDB" id="9779074at2"/>
<evidence type="ECO:0000256" key="4">
    <source>
        <dbReference type="SAM" id="Phobius"/>
    </source>
</evidence>
<dbReference type="InterPro" id="IPR018060">
    <property type="entry name" value="HTH_AraC"/>
</dbReference>
<evidence type="ECO:0000313" key="7">
    <source>
        <dbReference type="Proteomes" id="UP000198757"/>
    </source>
</evidence>
<dbReference type="AlphaFoldDB" id="A0A1G6KTS4"/>
<name>A0A1G6KTS4_NIADE</name>
<dbReference type="PANTHER" id="PTHR43280:SF29">
    <property type="entry name" value="ARAC-FAMILY TRANSCRIPTIONAL REGULATOR"/>
    <property type="match status" value="1"/>
</dbReference>
<feature type="transmembrane region" description="Helical" evidence="4">
    <location>
        <begin position="146"/>
        <end position="172"/>
    </location>
</feature>
<organism evidence="6 7">
    <name type="scientific">Niabella drilacis (strain DSM 25811 / CCM 8410 / CCUG 62505 / LMG 26954 / E90)</name>
    <dbReference type="NCBI Taxonomy" id="1285928"/>
    <lineage>
        <taxon>Bacteria</taxon>
        <taxon>Pseudomonadati</taxon>
        <taxon>Bacteroidota</taxon>
        <taxon>Chitinophagia</taxon>
        <taxon>Chitinophagales</taxon>
        <taxon>Chitinophagaceae</taxon>
        <taxon>Niabella</taxon>
    </lineage>
</organism>
<sequence>MQVFNFLLSAIAFLLLAFACHLLYARQGNLLLNRLLSVPLLMRFGQICIFLLIVSGYNHVYPFFQVVFTPLFFVAPACSWLYVRCFVRAQNKLKKSDAIHFIPFLLALIHLLLPVKFVNWHIVSDEIIAGGHFSVTESTGFFPAAFYSYGLAVLVAGYLIASWYIVSSSGIIRKSKWNAHKRWLFFYLSSSSFFKLLGFAAVLLKIRGIAYVNNPVFLIISCLVLLFMMTFVLYQPGILYGYILINKKIGTTKEPIEVEVSVSKKIAAPAAKLSIANQATHADAIARLMEVEQPFLSADYQIIHLAQTLQIPVHHCSQTINQHFGRNFRDWLNGYRVRHFIELYRLANDQITIEAAAFQSGFRNITTFYNAFKKETGHMPKTYFEHILAE</sequence>
<feature type="transmembrane region" description="Helical" evidence="4">
    <location>
        <begin position="6"/>
        <end position="24"/>
    </location>
</feature>
<dbReference type="Proteomes" id="UP000198757">
    <property type="component" value="Unassembled WGS sequence"/>
</dbReference>
<dbReference type="SUPFAM" id="SSF46689">
    <property type="entry name" value="Homeodomain-like"/>
    <property type="match status" value="1"/>
</dbReference>
<dbReference type="InterPro" id="IPR009057">
    <property type="entry name" value="Homeodomain-like_sf"/>
</dbReference>
<evidence type="ECO:0000259" key="5">
    <source>
        <dbReference type="PROSITE" id="PS01124"/>
    </source>
</evidence>
<keyword evidence="4" id="KW-0472">Membrane</keyword>
<dbReference type="SMART" id="SM00342">
    <property type="entry name" value="HTH_ARAC"/>
    <property type="match status" value="1"/>
</dbReference>
<evidence type="ECO:0000256" key="1">
    <source>
        <dbReference type="ARBA" id="ARBA00023015"/>
    </source>
</evidence>
<gene>
    <name evidence="6" type="ORF">SAMN04487894_10293</name>
</gene>